<gene>
    <name evidence="1" type="ORF">GDO81_012692</name>
</gene>
<dbReference type="AlphaFoldDB" id="A0AAV7B1M9"/>
<reference evidence="1" key="1">
    <citation type="thesis" date="2020" institute="ProQuest LLC" country="789 East Eisenhower Parkway, Ann Arbor, MI, USA">
        <title>Comparative Genomics and Chromosome Evolution.</title>
        <authorList>
            <person name="Mudd A.B."/>
        </authorList>
    </citation>
    <scope>NUCLEOTIDE SEQUENCE</scope>
    <source>
        <strain evidence="1">237g6f4</strain>
        <tissue evidence="1">Blood</tissue>
    </source>
</reference>
<dbReference type="Proteomes" id="UP000824782">
    <property type="component" value="Unassembled WGS sequence"/>
</dbReference>
<proteinExistence type="predicted"/>
<evidence type="ECO:0000313" key="2">
    <source>
        <dbReference type="Proteomes" id="UP000824782"/>
    </source>
</evidence>
<dbReference type="EMBL" id="WNYA01000006">
    <property type="protein sequence ID" value="KAG8565058.1"/>
    <property type="molecule type" value="Genomic_DNA"/>
</dbReference>
<name>A0AAV7B1M9_ENGPU</name>
<accession>A0AAV7B1M9</accession>
<sequence length="97" mass="11646">MIDPYFPPWTSTGQYPSLHLPLSQWIVVHKLLSNFFFNSTKRLREDSSPSPLLHCFLRVTDGLDLYQFCLRFLVLTALRFYFLEFQCELKWPKQRSK</sequence>
<organism evidence="1 2">
    <name type="scientific">Engystomops pustulosus</name>
    <name type="common">Tungara frog</name>
    <name type="synonym">Physalaemus pustulosus</name>
    <dbReference type="NCBI Taxonomy" id="76066"/>
    <lineage>
        <taxon>Eukaryota</taxon>
        <taxon>Metazoa</taxon>
        <taxon>Chordata</taxon>
        <taxon>Craniata</taxon>
        <taxon>Vertebrata</taxon>
        <taxon>Euteleostomi</taxon>
        <taxon>Amphibia</taxon>
        <taxon>Batrachia</taxon>
        <taxon>Anura</taxon>
        <taxon>Neobatrachia</taxon>
        <taxon>Hyloidea</taxon>
        <taxon>Leptodactylidae</taxon>
        <taxon>Leiuperinae</taxon>
        <taxon>Engystomops</taxon>
    </lineage>
</organism>
<evidence type="ECO:0000313" key="1">
    <source>
        <dbReference type="EMBL" id="KAG8565058.1"/>
    </source>
</evidence>
<keyword evidence="2" id="KW-1185">Reference proteome</keyword>
<protein>
    <submittedName>
        <fullName evidence="1">Uncharacterized protein</fullName>
    </submittedName>
</protein>
<comment type="caution">
    <text evidence="1">The sequence shown here is derived from an EMBL/GenBank/DDBJ whole genome shotgun (WGS) entry which is preliminary data.</text>
</comment>